<evidence type="ECO:0000256" key="1">
    <source>
        <dbReference type="SAM" id="Phobius"/>
    </source>
</evidence>
<keyword evidence="1" id="KW-0812">Transmembrane</keyword>
<name>A0AAW5BXW7_9FIRM</name>
<organism evidence="2 3">
    <name type="scientific">Enterocloster aldenensis</name>
    <dbReference type="NCBI Taxonomy" id="358742"/>
    <lineage>
        <taxon>Bacteria</taxon>
        <taxon>Bacillati</taxon>
        <taxon>Bacillota</taxon>
        <taxon>Clostridia</taxon>
        <taxon>Lachnospirales</taxon>
        <taxon>Lachnospiraceae</taxon>
        <taxon>Enterocloster</taxon>
    </lineage>
</organism>
<dbReference type="Proteomes" id="UP001299608">
    <property type="component" value="Unassembled WGS sequence"/>
</dbReference>
<dbReference type="RefSeq" id="WP_238053627.1">
    <property type="nucleotide sequence ID" value="NZ_JAKNGE010000018.1"/>
</dbReference>
<sequence length="61" mass="6911">FAGLFVYIIHDLKGISYKEIRDLTAHKNLLWGLLSLIFQSLFLSFWLPTPSPAPPDNGQIP</sequence>
<dbReference type="AlphaFoldDB" id="A0AAW5BXW7"/>
<keyword evidence="1" id="KW-0472">Membrane</keyword>
<gene>
    <name evidence="2" type="ORF">L0N08_14940</name>
</gene>
<protein>
    <submittedName>
        <fullName evidence="2">Uncharacterized protein</fullName>
    </submittedName>
</protein>
<comment type="caution">
    <text evidence="2">The sequence shown here is derived from an EMBL/GenBank/DDBJ whole genome shotgun (WGS) entry which is preliminary data.</text>
</comment>
<keyword evidence="1" id="KW-1133">Transmembrane helix</keyword>
<reference evidence="2" key="1">
    <citation type="submission" date="2022-01" db="EMBL/GenBank/DDBJ databases">
        <title>Collection of gut derived symbiotic bacterial strains cultured from healthy donors.</title>
        <authorList>
            <person name="Lin H."/>
            <person name="Kohout C."/>
            <person name="Waligurski E."/>
            <person name="Pamer E.G."/>
        </authorList>
    </citation>
    <scope>NUCLEOTIDE SEQUENCE</scope>
    <source>
        <strain evidence="2">DFI.6.55</strain>
    </source>
</reference>
<evidence type="ECO:0000313" key="2">
    <source>
        <dbReference type="EMBL" id="MCG4746717.1"/>
    </source>
</evidence>
<feature type="non-terminal residue" evidence="2">
    <location>
        <position position="1"/>
    </location>
</feature>
<feature type="transmembrane region" description="Helical" evidence="1">
    <location>
        <begin position="28"/>
        <end position="47"/>
    </location>
</feature>
<evidence type="ECO:0000313" key="3">
    <source>
        <dbReference type="Proteomes" id="UP001299608"/>
    </source>
</evidence>
<dbReference type="EMBL" id="JAKNGE010000018">
    <property type="protein sequence ID" value="MCG4746717.1"/>
    <property type="molecule type" value="Genomic_DNA"/>
</dbReference>
<accession>A0AAW5BXW7</accession>
<proteinExistence type="predicted"/>